<keyword evidence="3" id="KW-1185">Reference proteome</keyword>
<protein>
    <submittedName>
        <fullName evidence="2">Uncharacterized protein</fullName>
    </submittedName>
</protein>
<feature type="compositionally biased region" description="Polar residues" evidence="1">
    <location>
        <begin position="69"/>
        <end position="82"/>
    </location>
</feature>
<name>A0A448X7K4_9PLAT</name>
<evidence type="ECO:0000313" key="2">
    <source>
        <dbReference type="EMBL" id="VEL30092.1"/>
    </source>
</evidence>
<accession>A0A448X7K4</accession>
<gene>
    <name evidence="2" type="ORF">PXEA_LOCUS23532</name>
</gene>
<feature type="region of interest" description="Disordered" evidence="1">
    <location>
        <begin position="45"/>
        <end position="82"/>
    </location>
</feature>
<comment type="caution">
    <text evidence="2">The sequence shown here is derived from an EMBL/GenBank/DDBJ whole genome shotgun (WGS) entry which is preliminary data.</text>
</comment>
<evidence type="ECO:0000256" key="1">
    <source>
        <dbReference type="SAM" id="MobiDB-lite"/>
    </source>
</evidence>
<dbReference type="AlphaFoldDB" id="A0A448X7K4"/>
<sequence length="131" mass="14416">MNMPSNWPSPLPRRCPHVLFFPIREPLGGGHDDASPSEAVRVKLRPNGHSNSPAELSRPMASLRISSGDARTNRTSVKSGSLTPFSQRLGVLTEPTDPEDLPEMVAHLRSKIAMSIKPLEDEPDFHVKDDT</sequence>
<organism evidence="2 3">
    <name type="scientific">Protopolystoma xenopodis</name>
    <dbReference type="NCBI Taxonomy" id="117903"/>
    <lineage>
        <taxon>Eukaryota</taxon>
        <taxon>Metazoa</taxon>
        <taxon>Spiralia</taxon>
        <taxon>Lophotrochozoa</taxon>
        <taxon>Platyhelminthes</taxon>
        <taxon>Monogenea</taxon>
        <taxon>Polyopisthocotylea</taxon>
        <taxon>Polystomatidea</taxon>
        <taxon>Polystomatidae</taxon>
        <taxon>Protopolystoma</taxon>
    </lineage>
</organism>
<proteinExistence type="predicted"/>
<reference evidence="2" key="1">
    <citation type="submission" date="2018-11" db="EMBL/GenBank/DDBJ databases">
        <authorList>
            <consortium name="Pathogen Informatics"/>
        </authorList>
    </citation>
    <scope>NUCLEOTIDE SEQUENCE</scope>
</reference>
<dbReference type="Proteomes" id="UP000784294">
    <property type="component" value="Unassembled WGS sequence"/>
</dbReference>
<evidence type="ECO:0000313" key="3">
    <source>
        <dbReference type="Proteomes" id="UP000784294"/>
    </source>
</evidence>
<dbReference type="EMBL" id="CAAALY010109316">
    <property type="protein sequence ID" value="VEL30092.1"/>
    <property type="molecule type" value="Genomic_DNA"/>
</dbReference>